<dbReference type="AlphaFoldDB" id="A0A4U6D042"/>
<organism evidence="2 3">
    <name type="scientific">Dyadobacter frigoris</name>
    <dbReference type="NCBI Taxonomy" id="2576211"/>
    <lineage>
        <taxon>Bacteria</taxon>
        <taxon>Pseudomonadati</taxon>
        <taxon>Bacteroidota</taxon>
        <taxon>Cytophagia</taxon>
        <taxon>Cytophagales</taxon>
        <taxon>Spirosomataceae</taxon>
        <taxon>Dyadobacter</taxon>
    </lineage>
</organism>
<evidence type="ECO:0000256" key="1">
    <source>
        <dbReference type="SAM" id="Phobius"/>
    </source>
</evidence>
<dbReference type="Proteomes" id="UP000304900">
    <property type="component" value="Unassembled WGS sequence"/>
</dbReference>
<proteinExistence type="predicted"/>
<dbReference type="EMBL" id="SZVO01000012">
    <property type="protein sequence ID" value="TKT89467.1"/>
    <property type="molecule type" value="Genomic_DNA"/>
</dbReference>
<keyword evidence="1" id="KW-1133">Transmembrane helix</keyword>
<protein>
    <recommendedName>
        <fullName evidence="4">LysM domain-containing protein</fullName>
    </recommendedName>
</protein>
<comment type="caution">
    <text evidence="2">The sequence shown here is derived from an EMBL/GenBank/DDBJ whole genome shotgun (WGS) entry which is preliminary data.</text>
</comment>
<reference evidence="2 3" key="1">
    <citation type="submission" date="2019-05" db="EMBL/GenBank/DDBJ databases">
        <title>Dyadobacter AR-3-8 sp. nov., isolated from arctic soil.</title>
        <authorList>
            <person name="Chaudhary D.K."/>
        </authorList>
    </citation>
    <scope>NUCLEOTIDE SEQUENCE [LARGE SCALE GENOMIC DNA]</scope>
    <source>
        <strain evidence="2 3">AR-3-8</strain>
    </source>
</reference>
<dbReference type="OrthoDB" id="965000at2"/>
<keyword evidence="1" id="KW-0812">Transmembrane</keyword>
<sequence>MKKYIVTPGQSLFDVAIIVYGDVTGVAFLIIDNGLNGPVDRIYEGQVLLYRDNAINLRQKVYLNDYTTIATIDNLDKPEGIGFWSVDEYLIPGIQFEQKPIFLDNERIYFILDHEGNFLTKITNLSTGTVLTNQILEYLDSFGRARGFFVVENGDYLVEIEGYLTAHLIINTL</sequence>
<feature type="transmembrane region" description="Helical" evidence="1">
    <location>
        <begin position="12"/>
        <end position="31"/>
    </location>
</feature>
<dbReference type="RefSeq" id="WP_137342604.1">
    <property type="nucleotide sequence ID" value="NZ_SZVO01000012.1"/>
</dbReference>
<name>A0A4U6D042_9BACT</name>
<keyword evidence="1" id="KW-0472">Membrane</keyword>
<evidence type="ECO:0008006" key="4">
    <source>
        <dbReference type="Google" id="ProtNLM"/>
    </source>
</evidence>
<evidence type="ECO:0000313" key="3">
    <source>
        <dbReference type="Proteomes" id="UP000304900"/>
    </source>
</evidence>
<accession>A0A4U6D042</accession>
<gene>
    <name evidence="2" type="ORF">FDK13_24300</name>
</gene>
<evidence type="ECO:0000313" key="2">
    <source>
        <dbReference type="EMBL" id="TKT89467.1"/>
    </source>
</evidence>
<keyword evidence="3" id="KW-1185">Reference proteome</keyword>